<evidence type="ECO:0000313" key="1">
    <source>
        <dbReference type="EMBL" id="AXF78204.1"/>
    </source>
</evidence>
<accession>A0A345CXN7</accession>
<dbReference type="Proteomes" id="UP000264980">
    <property type="component" value="Chromosome"/>
</dbReference>
<name>A0A345CXN7_9GAMM</name>
<evidence type="ECO:0000313" key="2">
    <source>
        <dbReference type="Proteomes" id="UP000264980"/>
    </source>
</evidence>
<dbReference type="EMBL" id="CP013970">
    <property type="protein sequence ID" value="AXF78204.1"/>
    <property type="molecule type" value="Genomic_DNA"/>
</dbReference>
<protein>
    <submittedName>
        <fullName evidence="1">Uncharacterized protein</fullName>
    </submittedName>
</protein>
<organism evidence="1 2">
    <name type="scientific">Erwinia tracheiphila</name>
    <dbReference type="NCBI Taxonomy" id="65700"/>
    <lineage>
        <taxon>Bacteria</taxon>
        <taxon>Pseudomonadati</taxon>
        <taxon>Pseudomonadota</taxon>
        <taxon>Gammaproteobacteria</taxon>
        <taxon>Enterobacterales</taxon>
        <taxon>Erwiniaceae</taxon>
        <taxon>Erwinia</taxon>
    </lineage>
</organism>
<proteinExistence type="predicted"/>
<gene>
    <name evidence="1" type="ORF">AV903_22815</name>
</gene>
<dbReference type="RefSeq" id="WP_233479306.1">
    <property type="nucleotide sequence ID" value="NZ_CP013970.1"/>
</dbReference>
<dbReference type="AlphaFoldDB" id="A0A345CXN7"/>
<reference evidence="1 2" key="1">
    <citation type="submission" date="2016-01" db="EMBL/GenBank/DDBJ databases">
        <authorList>
            <person name="Oliw E.H."/>
        </authorList>
    </citation>
    <scope>NUCLEOTIDE SEQUENCE [LARGE SCALE GENOMIC DNA]</scope>
    <source>
        <strain evidence="1 2">MDcuke</strain>
    </source>
</reference>
<sequence length="128" mass="14002">MSQLSRSAAVGVTVHTQEQKSHSFHVEVLIACMRQPNDIAIIIIALTYADISTFPISLFASNHTSASSEGDNTRSFFSALLPISDILKSFSSLFMANRLVLQNLNACRTDKNVAPDITGALFFSHQKD</sequence>